<dbReference type="InterPro" id="IPR027536">
    <property type="entry name" value="MDM34"/>
</dbReference>
<organism evidence="11 12">
    <name type="scientific">Cladophialophora psammophila CBS 110553</name>
    <dbReference type="NCBI Taxonomy" id="1182543"/>
    <lineage>
        <taxon>Eukaryota</taxon>
        <taxon>Fungi</taxon>
        <taxon>Dikarya</taxon>
        <taxon>Ascomycota</taxon>
        <taxon>Pezizomycotina</taxon>
        <taxon>Eurotiomycetes</taxon>
        <taxon>Chaetothyriomycetidae</taxon>
        <taxon>Chaetothyriales</taxon>
        <taxon>Herpotrichiellaceae</taxon>
        <taxon>Cladophialophora</taxon>
    </lineage>
</organism>
<dbReference type="GO" id="GO:0015914">
    <property type="term" value="P:phospholipid transport"/>
    <property type="evidence" value="ECO:0007669"/>
    <property type="project" value="TreeGrafter"/>
</dbReference>
<keyword evidence="8" id="KW-0496">Mitochondrion</keyword>
<dbReference type="HOGENOM" id="CLU_2775750_0_0_1"/>
<evidence type="ECO:0000256" key="6">
    <source>
        <dbReference type="ARBA" id="ARBA00023055"/>
    </source>
</evidence>
<evidence type="ECO:0000256" key="8">
    <source>
        <dbReference type="ARBA" id="ARBA00023128"/>
    </source>
</evidence>
<name>W9VJV2_9EURO</name>
<keyword evidence="9" id="KW-0472">Membrane</keyword>
<dbReference type="GO" id="GO:0032865">
    <property type="term" value="C:ERMES complex"/>
    <property type="evidence" value="ECO:0007669"/>
    <property type="project" value="InterPro"/>
</dbReference>
<evidence type="ECO:0000256" key="1">
    <source>
        <dbReference type="ARBA" id="ARBA00004370"/>
    </source>
</evidence>
<keyword evidence="3" id="KW-1134">Transmembrane beta strand</keyword>
<dbReference type="PROSITE" id="PS51847">
    <property type="entry name" value="SMP"/>
    <property type="match status" value="1"/>
</dbReference>
<keyword evidence="4" id="KW-0812">Transmembrane</keyword>
<gene>
    <name evidence="11" type="ORF">A1O5_13450</name>
</gene>
<keyword evidence="6" id="KW-0445">Lipid transport</keyword>
<dbReference type="InterPro" id="IPR031468">
    <property type="entry name" value="SMP_LBD"/>
</dbReference>
<keyword evidence="5" id="KW-1000">Mitochondrion outer membrane</keyword>
<evidence type="ECO:0000256" key="4">
    <source>
        <dbReference type="ARBA" id="ARBA00022692"/>
    </source>
</evidence>
<dbReference type="Proteomes" id="UP000019471">
    <property type="component" value="Unassembled WGS sequence"/>
</dbReference>
<evidence type="ECO:0000313" key="11">
    <source>
        <dbReference type="EMBL" id="EXJ53310.1"/>
    </source>
</evidence>
<accession>W9VJV2</accession>
<dbReference type="GO" id="GO:0007005">
    <property type="term" value="P:mitochondrion organization"/>
    <property type="evidence" value="ECO:0007669"/>
    <property type="project" value="InterPro"/>
</dbReference>
<reference evidence="11 12" key="1">
    <citation type="submission" date="2013-03" db="EMBL/GenBank/DDBJ databases">
        <title>The Genome Sequence of Cladophialophora psammophila CBS 110553.</title>
        <authorList>
            <consortium name="The Broad Institute Genomics Platform"/>
            <person name="Cuomo C."/>
            <person name="de Hoog S."/>
            <person name="Gorbushina A."/>
            <person name="Walker B."/>
            <person name="Young S.K."/>
            <person name="Zeng Q."/>
            <person name="Gargeya S."/>
            <person name="Fitzgerald M."/>
            <person name="Haas B."/>
            <person name="Abouelleil A."/>
            <person name="Allen A.W."/>
            <person name="Alvarado L."/>
            <person name="Arachchi H.M."/>
            <person name="Berlin A.M."/>
            <person name="Chapman S.B."/>
            <person name="Gainer-Dewar J."/>
            <person name="Goldberg J."/>
            <person name="Griggs A."/>
            <person name="Gujja S."/>
            <person name="Hansen M."/>
            <person name="Howarth C."/>
            <person name="Imamovic A."/>
            <person name="Ireland A."/>
            <person name="Larimer J."/>
            <person name="McCowan C."/>
            <person name="Murphy C."/>
            <person name="Pearson M."/>
            <person name="Poon T.W."/>
            <person name="Priest M."/>
            <person name="Roberts A."/>
            <person name="Saif S."/>
            <person name="Shea T."/>
            <person name="Sisk P."/>
            <person name="Sykes S."/>
            <person name="Wortman J."/>
            <person name="Nusbaum C."/>
            <person name="Birren B."/>
        </authorList>
    </citation>
    <scope>NUCLEOTIDE SEQUENCE [LARGE SCALE GENOMIC DNA]</scope>
    <source>
        <strain evidence="11 12">CBS 110553</strain>
    </source>
</reference>
<comment type="subcellular location">
    <subcellularLocation>
        <location evidence="1">Membrane</location>
    </subcellularLocation>
</comment>
<proteinExistence type="predicted"/>
<dbReference type="RefSeq" id="XP_007752205.1">
    <property type="nucleotide sequence ID" value="XM_007754015.1"/>
</dbReference>
<evidence type="ECO:0000256" key="2">
    <source>
        <dbReference type="ARBA" id="ARBA00022448"/>
    </source>
</evidence>
<dbReference type="GO" id="GO:0008289">
    <property type="term" value="F:lipid binding"/>
    <property type="evidence" value="ECO:0007669"/>
    <property type="project" value="UniProtKB-KW"/>
</dbReference>
<sequence length="69" mass="7814">MAFNFNWSPLSTDASFLPRAQELLTNTLNRADPKPTIIVDDIIINELNLGDVPPELEILEISDLTEDRF</sequence>
<dbReference type="GeneID" id="19198132"/>
<dbReference type="PANTHER" id="PTHR28185:SF1">
    <property type="entry name" value="MITOCHONDRIAL DISTRIBUTION AND MORPHOLOGY PROTEIN 34"/>
    <property type="match status" value="1"/>
</dbReference>
<dbReference type="OrthoDB" id="17927at2759"/>
<dbReference type="Pfam" id="PF26545">
    <property type="entry name" value="Mdm34_N"/>
    <property type="match status" value="1"/>
</dbReference>
<protein>
    <recommendedName>
        <fullName evidence="10">SMP-LTD domain-containing protein</fullName>
    </recommendedName>
</protein>
<dbReference type="GO" id="GO:1990456">
    <property type="term" value="P:mitochondrion-endoplasmic reticulum membrane tethering"/>
    <property type="evidence" value="ECO:0007669"/>
    <property type="project" value="TreeGrafter"/>
</dbReference>
<keyword evidence="12" id="KW-1185">Reference proteome</keyword>
<dbReference type="InterPro" id="IPR058825">
    <property type="entry name" value="MDM34_N"/>
</dbReference>
<dbReference type="EMBL" id="AMGX01000058">
    <property type="protein sequence ID" value="EXJ53310.1"/>
    <property type="molecule type" value="Genomic_DNA"/>
</dbReference>
<dbReference type="STRING" id="1182543.W9VJV2"/>
<evidence type="ECO:0000256" key="9">
    <source>
        <dbReference type="ARBA" id="ARBA00023136"/>
    </source>
</evidence>
<evidence type="ECO:0000256" key="5">
    <source>
        <dbReference type="ARBA" id="ARBA00022787"/>
    </source>
</evidence>
<dbReference type="AlphaFoldDB" id="W9VJV2"/>
<comment type="caution">
    <text evidence="11">The sequence shown here is derived from an EMBL/GenBank/DDBJ whole genome shotgun (WGS) entry which is preliminary data.</text>
</comment>
<keyword evidence="2" id="KW-0813">Transport</keyword>
<evidence type="ECO:0000259" key="10">
    <source>
        <dbReference type="PROSITE" id="PS51847"/>
    </source>
</evidence>
<feature type="domain" description="SMP-LTD" evidence="10">
    <location>
        <begin position="1"/>
        <end position="69"/>
    </location>
</feature>
<keyword evidence="7" id="KW-0446">Lipid-binding</keyword>
<evidence type="ECO:0000256" key="3">
    <source>
        <dbReference type="ARBA" id="ARBA00022452"/>
    </source>
</evidence>
<dbReference type="PANTHER" id="PTHR28185">
    <property type="entry name" value="MITOCHONDRIAL DISTRIBUTION AND MORPHOLOGY PROTEIN 34"/>
    <property type="match status" value="1"/>
</dbReference>
<evidence type="ECO:0000313" key="12">
    <source>
        <dbReference type="Proteomes" id="UP000019471"/>
    </source>
</evidence>
<evidence type="ECO:0000256" key="7">
    <source>
        <dbReference type="ARBA" id="ARBA00023121"/>
    </source>
</evidence>